<dbReference type="InterPro" id="IPR051158">
    <property type="entry name" value="Metallophosphoesterase_sf"/>
</dbReference>
<name>A0A5C4UZB7_9ACTN</name>
<dbReference type="SUPFAM" id="SSF56300">
    <property type="entry name" value="Metallo-dependent phosphatases"/>
    <property type="match status" value="1"/>
</dbReference>
<comment type="similarity">
    <text evidence="4">Belongs to the metallophosphoesterase superfamily.</text>
</comment>
<evidence type="ECO:0000313" key="9">
    <source>
        <dbReference type="Proteomes" id="UP000311713"/>
    </source>
</evidence>
<accession>A0A5C4UZB7</accession>
<dbReference type="InterPro" id="IPR029052">
    <property type="entry name" value="Metallo-depent_PP-like"/>
</dbReference>
<evidence type="ECO:0000256" key="6">
    <source>
        <dbReference type="SAM" id="Phobius"/>
    </source>
</evidence>
<proteinExistence type="inferred from homology"/>
<keyword evidence="6" id="KW-1133">Transmembrane helix</keyword>
<dbReference type="InterPro" id="IPR004843">
    <property type="entry name" value="Calcineurin-like_PHP"/>
</dbReference>
<dbReference type="Gene3D" id="3.60.21.10">
    <property type="match status" value="1"/>
</dbReference>
<dbReference type="GO" id="GO:0008758">
    <property type="term" value="F:UDP-2,3-diacylglucosamine hydrolase activity"/>
    <property type="evidence" value="ECO:0007669"/>
    <property type="project" value="TreeGrafter"/>
</dbReference>
<dbReference type="Proteomes" id="UP000311713">
    <property type="component" value="Unassembled WGS sequence"/>
</dbReference>
<dbReference type="EMBL" id="VDGT01000011">
    <property type="protein sequence ID" value="TNM29110.1"/>
    <property type="molecule type" value="Genomic_DNA"/>
</dbReference>
<dbReference type="GO" id="GO:0016020">
    <property type="term" value="C:membrane"/>
    <property type="evidence" value="ECO:0007669"/>
    <property type="project" value="GOC"/>
</dbReference>
<feature type="transmembrane region" description="Helical" evidence="6">
    <location>
        <begin position="77"/>
        <end position="101"/>
    </location>
</feature>
<dbReference type="GO" id="GO:0009245">
    <property type="term" value="P:lipid A biosynthetic process"/>
    <property type="evidence" value="ECO:0007669"/>
    <property type="project" value="TreeGrafter"/>
</dbReference>
<feature type="transmembrane region" description="Helical" evidence="6">
    <location>
        <begin position="45"/>
        <end position="65"/>
    </location>
</feature>
<dbReference type="RefSeq" id="WP_139645890.1">
    <property type="nucleotide sequence ID" value="NZ_BAAAZS010000005.1"/>
</dbReference>
<keyword evidence="6" id="KW-0472">Membrane</keyword>
<evidence type="ECO:0000256" key="1">
    <source>
        <dbReference type="ARBA" id="ARBA00001968"/>
    </source>
</evidence>
<dbReference type="PANTHER" id="PTHR31302">
    <property type="entry name" value="TRANSMEMBRANE PROTEIN WITH METALLOPHOSPHOESTERASE DOMAIN-RELATED"/>
    <property type="match status" value="1"/>
</dbReference>
<gene>
    <name evidence="8" type="ORF">FH715_16315</name>
</gene>
<reference evidence="8 9" key="1">
    <citation type="submission" date="2019-06" db="EMBL/GenBank/DDBJ databases">
        <title>Draft genome of Streptomyces sedi sp. JCM16909.</title>
        <authorList>
            <person name="Klykleung N."/>
            <person name="Tanasupawat S."/>
            <person name="Kudo T."/>
            <person name="Yuki M."/>
            <person name="Ohkuma M."/>
        </authorList>
    </citation>
    <scope>NUCLEOTIDE SEQUENCE [LARGE SCALE GENOMIC DNA]</scope>
    <source>
        <strain evidence="8 9">JCM 16909</strain>
    </source>
</reference>
<evidence type="ECO:0000259" key="7">
    <source>
        <dbReference type="Pfam" id="PF00149"/>
    </source>
</evidence>
<sequence length="469" mass="48915">MTVVTVLVMILVAGAVLGGAHWYLWLRLVRDVSRPGTRYRRLGGWLLGGMTLMTLLAAGGGRLGLPFGVHRVLAWPGFLWMAALLYLLLALLVGEVARFALLRRSRAVKAPAREPAEPGEAPVAAEPVREEPVREEPVPAGVAAGAAGGSAEPAASEPAASEPAASESAAAEPAAAGGAGGDGPVDEAAGRGDDGLSRRLLVSRSIAVGAGLAAFGTVGYGVANARRLRVRRVTIPLAKLPRGGHGYRIAVVSDIHLGPVLGESHCRRVVDAINKVQPDAIAVVGDLVDAEVDDLRSAVAPLGDLRAPDGAFFVTGNHEYYVETAEWVDHVRELGVTPLINERRELPFFDLAGVNDVDGEGTDFGGPDYGAALGDRDPARASVLMAHQPVMVHEAVDHDVDLQLSGHTHGGQMWPITYLAGLANPTLAGLERYGDTQLYVSRGAGAYGPPVRVGADPDITVVELASGQV</sequence>
<evidence type="ECO:0000256" key="2">
    <source>
        <dbReference type="ARBA" id="ARBA00022723"/>
    </source>
</evidence>
<evidence type="ECO:0000256" key="3">
    <source>
        <dbReference type="ARBA" id="ARBA00022801"/>
    </source>
</evidence>
<feature type="region of interest" description="Disordered" evidence="5">
    <location>
        <begin position="110"/>
        <end position="192"/>
    </location>
</feature>
<evidence type="ECO:0000313" key="8">
    <source>
        <dbReference type="EMBL" id="TNM29110.1"/>
    </source>
</evidence>
<organism evidence="8 9">
    <name type="scientific">Streptomyces sedi</name>
    <dbReference type="NCBI Taxonomy" id="555059"/>
    <lineage>
        <taxon>Bacteria</taxon>
        <taxon>Bacillati</taxon>
        <taxon>Actinomycetota</taxon>
        <taxon>Actinomycetes</taxon>
        <taxon>Kitasatosporales</taxon>
        <taxon>Streptomycetaceae</taxon>
        <taxon>Streptomyces</taxon>
    </lineage>
</organism>
<feature type="transmembrane region" description="Helical" evidence="6">
    <location>
        <begin position="201"/>
        <end position="223"/>
    </location>
</feature>
<keyword evidence="2" id="KW-0479">Metal-binding</keyword>
<dbReference type="OrthoDB" id="9780884at2"/>
<comment type="caution">
    <text evidence="8">The sequence shown here is derived from an EMBL/GenBank/DDBJ whole genome shotgun (WGS) entry which is preliminary data.</text>
</comment>
<dbReference type="FunFam" id="3.60.21.10:FF:000028">
    <property type="entry name" value="Putative metallophosphoesterase"/>
    <property type="match status" value="1"/>
</dbReference>
<dbReference type="AlphaFoldDB" id="A0A5C4UZB7"/>
<feature type="compositionally biased region" description="Low complexity" evidence="5">
    <location>
        <begin position="138"/>
        <end position="176"/>
    </location>
</feature>
<comment type="cofactor">
    <cofactor evidence="1">
        <name>a divalent metal cation</name>
        <dbReference type="ChEBI" id="CHEBI:60240"/>
    </cofactor>
</comment>
<evidence type="ECO:0000256" key="4">
    <source>
        <dbReference type="ARBA" id="ARBA00061089"/>
    </source>
</evidence>
<keyword evidence="9" id="KW-1185">Reference proteome</keyword>
<dbReference type="PANTHER" id="PTHR31302:SF31">
    <property type="entry name" value="PHOSPHODIESTERASE YAEI"/>
    <property type="match status" value="1"/>
</dbReference>
<dbReference type="Pfam" id="PF00149">
    <property type="entry name" value="Metallophos"/>
    <property type="match status" value="1"/>
</dbReference>
<keyword evidence="6" id="KW-0812">Transmembrane</keyword>
<keyword evidence="3" id="KW-0378">Hydrolase</keyword>
<dbReference type="CDD" id="cd07385">
    <property type="entry name" value="MPP_YkuE_C"/>
    <property type="match status" value="1"/>
</dbReference>
<feature type="compositionally biased region" description="Basic and acidic residues" evidence="5">
    <location>
        <begin position="127"/>
        <end position="137"/>
    </location>
</feature>
<dbReference type="GO" id="GO:0046872">
    <property type="term" value="F:metal ion binding"/>
    <property type="evidence" value="ECO:0007669"/>
    <property type="project" value="UniProtKB-KW"/>
</dbReference>
<protein>
    <submittedName>
        <fullName evidence="8">Metallophosphoesterase</fullName>
    </submittedName>
</protein>
<evidence type="ECO:0000256" key="5">
    <source>
        <dbReference type="SAM" id="MobiDB-lite"/>
    </source>
</evidence>
<feature type="transmembrane region" description="Helical" evidence="6">
    <location>
        <begin position="6"/>
        <end position="25"/>
    </location>
</feature>
<feature type="domain" description="Calcineurin-like phosphoesterase" evidence="7">
    <location>
        <begin position="248"/>
        <end position="410"/>
    </location>
</feature>